<gene>
    <name evidence="3" type="ORF">D1614_21755</name>
</gene>
<dbReference type="Pfam" id="PF22680">
    <property type="entry name" value="Glyco_hydro_123_N_2"/>
    <property type="match status" value="1"/>
</dbReference>
<evidence type="ECO:0000313" key="4">
    <source>
        <dbReference type="Proteomes" id="UP000265926"/>
    </source>
</evidence>
<evidence type="ECO:0000259" key="2">
    <source>
        <dbReference type="Pfam" id="PF22680"/>
    </source>
</evidence>
<organism evidence="3 4">
    <name type="scientific">Maribellus luteus</name>
    <dbReference type="NCBI Taxonomy" id="2305463"/>
    <lineage>
        <taxon>Bacteria</taxon>
        <taxon>Pseudomonadati</taxon>
        <taxon>Bacteroidota</taxon>
        <taxon>Bacteroidia</taxon>
        <taxon>Marinilabiliales</taxon>
        <taxon>Prolixibacteraceae</taxon>
        <taxon>Maribellus</taxon>
    </lineage>
</organism>
<protein>
    <submittedName>
        <fullName evidence="3">DUF4091 domain-containing protein</fullName>
    </submittedName>
</protein>
<reference evidence="3 4" key="1">
    <citation type="submission" date="2018-08" db="EMBL/GenBank/DDBJ databases">
        <title>Pallidiluteibacterium maritimus gen. nov., sp. nov., isolated from coastal sediment.</title>
        <authorList>
            <person name="Zhou L.Y."/>
        </authorList>
    </citation>
    <scope>NUCLEOTIDE SEQUENCE [LARGE SCALE GENOMIC DNA]</scope>
    <source>
        <strain evidence="3 4">XSD2</strain>
    </source>
</reference>
<evidence type="ECO:0000313" key="3">
    <source>
        <dbReference type="EMBL" id="RIJ45764.1"/>
    </source>
</evidence>
<keyword evidence="4" id="KW-1185">Reference proteome</keyword>
<dbReference type="InterPro" id="IPR025150">
    <property type="entry name" value="GH123_cat"/>
</dbReference>
<dbReference type="AlphaFoldDB" id="A0A399SS59"/>
<sequence length="603" mass="69329">MGKNKMIDNKFTRDKMKNILLLAVFWFLIQGCSTKSIVERPQTYAEAPDPAPDTLANWNDVKAGLHASIGSIDSRYEKSSVPDLDPKTEWKGFAWRNEKISAQLVLWNNEPAGIVECQFGDFKSQNGAVLPAAIANARFVRYVLTDEFGPGCGYRKPEDFIARISPDMLDSLSAFEMEAQSTRPVWLTFDVPADATPGIYTSILQLKLNGKKHSKFNFRIEVVDRILPDPSEWKFHLDLWQNPYAVARYHEVEPWSAEHWDLLRPVMKMLANAGQKVITATLNNRPWGGQTEDEYKSMIVWEKQIDGSWAYDYSIFDQWVQFMMDLGIDKQISCYSMVPWGNELYYFDASVGEEIKVIAKAGTKEFEEIWTPFLKDFLKHLEQKGWTDITCMAMDERSPAEMNATMKLLAEVAPELGVGFADNHWNYKKFPDQLTDLSVAYGAEIEPDIRQYRKEKGYLSTWYVCCSDVFPNVFSFSDPGEAAFIGWYTMAADFDGFLRWAYNHWVKDPLIDSRFRTWPAGDTYVVYPNARSSIRFERLIEGIQDAEKIRILKEEFQNNSSAEAMEKLGRLNGVLEQMRISQKPEAFNALMQNAKRSLEDLSR</sequence>
<accession>A0A399SS59</accession>
<dbReference type="InterPro" id="IPR053850">
    <property type="entry name" value="Glyco_hydro_123_N_2"/>
</dbReference>
<name>A0A399SS59_9BACT</name>
<evidence type="ECO:0000259" key="1">
    <source>
        <dbReference type="Pfam" id="PF13320"/>
    </source>
</evidence>
<proteinExistence type="predicted"/>
<dbReference type="EMBL" id="QWGR01000020">
    <property type="protein sequence ID" value="RIJ45764.1"/>
    <property type="molecule type" value="Genomic_DNA"/>
</dbReference>
<dbReference type="PROSITE" id="PS51257">
    <property type="entry name" value="PROKAR_LIPOPROTEIN"/>
    <property type="match status" value="1"/>
</dbReference>
<comment type="caution">
    <text evidence="3">The sequence shown here is derived from an EMBL/GenBank/DDBJ whole genome shotgun (WGS) entry which is preliminary data.</text>
</comment>
<dbReference type="OrthoDB" id="197680at2"/>
<feature type="domain" description="Glycoside hydrolase 123 catalytic" evidence="1">
    <location>
        <begin position="240"/>
        <end position="552"/>
    </location>
</feature>
<dbReference type="Proteomes" id="UP000265926">
    <property type="component" value="Unassembled WGS sequence"/>
</dbReference>
<feature type="domain" description="Glycoside hydrolase 123 N-terminal" evidence="2">
    <location>
        <begin position="69"/>
        <end position="206"/>
    </location>
</feature>
<dbReference type="Pfam" id="PF13320">
    <property type="entry name" value="GH123_cat"/>
    <property type="match status" value="1"/>
</dbReference>